<organism evidence="2 3">
    <name type="scientific">Sinisalibacter aestuarii</name>
    <dbReference type="NCBI Taxonomy" id="2949426"/>
    <lineage>
        <taxon>Bacteria</taxon>
        <taxon>Pseudomonadati</taxon>
        <taxon>Pseudomonadota</taxon>
        <taxon>Alphaproteobacteria</taxon>
        <taxon>Rhodobacterales</taxon>
        <taxon>Roseobacteraceae</taxon>
        <taxon>Sinisalibacter</taxon>
    </lineage>
</organism>
<accession>A0ABQ5LT47</accession>
<proteinExistence type="predicted"/>
<keyword evidence="1" id="KW-0472">Membrane</keyword>
<evidence type="ECO:0000256" key="1">
    <source>
        <dbReference type="SAM" id="Phobius"/>
    </source>
</evidence>
<keyword evidence="3" id="KW-1185">Reference proteome</keyword>
<name>A0ABQ5LT47_9RHOB</name>
<keyword evidence="1" id="KW-1133">Transmembrane helix</keyword>
<evidence type="ECO:0000313" key="2">
    <source>
        <dbReference type="EMBL" id="GKY88170.1"/>
    </source>
</evidence>
<sequence>MPAGVARWTNGPAARYPAAKIEKSSFARHMTALTQYQRLEASGLWRAAPDAQRRDVIVSIGDATLTLSDMQDRPLTHWSLPAVHRLNPGARPALFAPSDAPDEGEVLEIEDSEMIAAIEKVRRAVEKSRPHTGRLRVILTSTVLALALVFAVLWLPGALLRHTASVLPDVTRQSVGQRLLTRVTRVAGTPCKGRLGNRALTRLGDRVLGPGVAQLAVVSAGVATAAHLPGGIILVNRALVEDYEEPDVAAGYILAERLRAEASDPMLALLGHAGTFATAKLLTTGTISDAILDSYAEQVLLDPPVEVSTETLLARFAAVRVRSTPYAFAVDQTGETTLPLIEADPVPLTQAEPLLADADWVSLQGICFE</sequence>
<dbReference type="Proteomes" id="UP001144205">
    <property type="component" value="Unassembled WGS sequence"/>
</dbReference>
<keyword evidence="1" id="KW-0812">Transmembrane</keyword>
<dbReference type="EMBL" id="BROH01000005">
    <property type="protein sequence ID" value="GKY88170.1"/>
    <property type="molecule type" value="Genomic_DNA"/>
</dbReference>
<evidence type="ECO:0000313" key="3">
    <source>
        <dbReference type="Proteomes" id="UP001144205"/>
    </source>
</evidence>
<protein>
    <submittedName>
        <fullName evidence="2">Uncharacterized protein</fullName>
    </submittedName>
</protein>
<reference evidence="2" key="1">
    <citation type="journal article" date="2023" name="Int. J. Syst. Evol. Microbiol.">
        <title>Sinisalibacter aestuarii sp. nov., isolated from estuarine sediment of the Arakawa River.</title>
        <authorList>
            <person name="Arafat S.T."/>
            <person name="Hirano S."/>
            <person name="Sato A."/>
            <person name="Takeuchi K."/>
            <person name="Yasuda T."/>
            <person name="Terahara T."/>
            <person name="Hamada M."/>
            <person name="Kobayashi T."/>
        </authorList>
    </citation>
    <scope>NUCLEOTIDE SEQUENCE</scope>
    <source>
        <strain evidence="2">B-399</strain>
    </source>
</reference>
<gene>
    <name evidence="2" type="ORF">STA1M1_20390</name>
</gene>
<comment type="caution">
    <text evidence="2">The sequence shown here is derived from an EMBL/GenBank/DDBJ whole genome shotgun (WGS) entry which is preliminary data.</text>
</comment>
<feature type="transmembrane region" description="Helical" evidence="1">
    <location>
        <begin position="137"/>
        <end position="155"/>
    </location>
</feature>